<feature type="compositionally biased region" description="Low complexity" evidence="1">
    <location>
        <begin position="14"/>
        <end position="25"/>
    </location>
</feature>
<organism evidence="3 4">
    <name type="scientific">Lactuca virosa</name>
    <dbReference type="NCBI Taxonomy" id="75947"/>
    <lineage>
        <taxon>Eukaryota</taxon>
        <taxon>Viridiplantae</taxon>
        <taxon>Streptophyta</taxon>
        <taxon>Embryophyta</taxon>
        <taxon>Tracheophyta</taxon>
        <taxon>Spermatophyta</taxon>
        <taxon>Magnoliopsida</taxon>
        <taxon>eudicotyledons</taxon>
        <taxon>Gunneridae</taxon>
        <taxon>Pentapetalae</taxon>
        <taxon>asterids</taxon>
        <taxon>campanulids</taxon>
        <taxon>Asterales</taxon>
        <taxon>Asteraceae</taxon>
        <taxon>Cichorioideae</taxon>
        <taxon>Cichorieae</taxon>
        <taxon>Lactucinae</taxon>
        <taxon>Lactuca</taxon>
    </lineage>
</organism>
<gene>
    <name evidence="3" type="ORF">LVIROSA_LOCUS4499</name>
</gene>
<dbReference type="AlphaFoldDB" id="A0AAU9LMA0"/>
<evidence type="ECO:0000313" key="4">
    <source>
        <dbReference type="Proteomes" id="UP001157418"/>
    </source>
</evidence>
<feature type="region of interest" description="Disordered" evidence="1">
    <location>
        <begin position="1"/>
        <end position="63"/>
    </location>
</feature>
<name>A0AAU9LMA0_9ASTR</name>
<reference evidence="3 4" key="1">
    <citation type="submission" date="2022-01" db="EMBL/GenBank/DDBJ databases">
        <authorList>
            <person name="Xiong W."/>
            <person name="Schranz E."/>
        </authorList>
    </citation>
    <scope>NUCLEOTIDE SEQUENCE [LARGE SCALE GENOMIC DNA]</scope>
</reference>
<dbReference type="Pfam" id="PF07727">
    <property type="entry name" value="RVT_2"/>
    <property type="match status" value="1"/>
</dbReference>
<protein>
    <recommendedName>
        <fullName evidence="2">Reverse transcriptase Ty1/copia-type domain-containing protein</fullName>
    </recommendedName>
</protein>
<dbReference type="InterPro" id="IPR013103">
    <property type="entry name" value="RVT_2"/>
</dbReference>
<evidence type="ECO:0000256" key="1">
    <source>
        <dbReference type="SAM" id="MobiDB-lite"/>
    </source>
</evidence>
<dbReference type="EMBL" id="CAKMRJ010000002">
    <property type="protein sequence ID" value="CAH1416754.1"/>
    <property type="molecule type" value="Genomic_DNA"/>
</dbReference>
<accession>A0AAU9LMA0</accession>
<feature type="compositionally biased region" description="Pro residues" evidence="1">
    <location>
        <begin position="1"/>
        <end position="13"/>
    </location>
</feature>
<keyword evidence="4" id="KW-1185">Reference proteome</keyword>
<feature type="domain" description="Reverse transcriptase Ty1/copia-type" evidence="2">
    <location>
        <begin position="105"/>
        <end position="164"/>
    </location>
</feature>
<sequence>MQILNPPPTPIVPPTTTNTINTPSSPHLPEDGTSSPPLSPPPSTHEGPPNHHMHTRSRSGIVKPIDRLNLHSSSLSYIPRSHIMALKDPNWHKAMNEEYNALITNGTWVLVLRPPGVNVVRSLWLFKQKFNVDGYLSLYKARLVANGRSQQQGVDCDETFSPVSNRYYPYCSQSGYFQALAHSSS</sequence>
<evidence type="ECO:0000259" key="2">
    <source>
        <dbReference type="Pfam" id="PF07727"/>
    </source>
</evidence>
<dbReference type="Proteomes" id="UP001157418">
    <property type="component" value="Unassembled WGS sequence"/>
</dbReference>
<comment type="caution">
    <text evidence="3">The sequence shown here is derived from an EMBL/GenBank/DDBJ whole genome shotgun (WGS) entry which is preliminary data.</text>
</comment>
<proteinExistence type="predicted"/>
<evidence type="ECO:0000313" key="3">
    <source>
        <dbReference type="EMBL" id="CAH1416754.1"/>
    </source>
</evidence>